<dbReference type="AlphaFoldDB" id="A0A918A3K1"/>
<evidence type="ECO:0000313" key="2">
    <source>
        <dbReference type="Proteomes" id="UP000660745"/>
    </source>
</evidence>
<gene>
    <name evidence="1" type="ORF">GCM10012278_29010</name>
</gene>
<evidence type="ECO:0000313" key="1">
    <source>
        <dbReference type="EMBL" id="GGP06271.1"/>
    </source>
</evidence>
<name>A0A918A3K1_9ACTN</name>
<reference evidence="1" key="1">
    <citation type="journal article" date="2014" name="Int. J. Syst. Evol. Microbiol.">
        <title>Complete genome sequence of Corynebacterium casei LMG S-19264T (=DSM 44701T), isolated from a smear-ripened cheese.</title>
        <authorList>
            <consortium name="US DOE Joint Genome Institute (JGI-PGF)"/>
            <person name="Walter F."/>
            <person name="Albersmeier A."/>
            <person name="Kalinowski J."/>
            <person name="Ruckert C."/>
        </authorList>
    </citation>
    <scope>NUCLEOTIDE SEQUENCE</scope>
    <source>
        <strain evidence="1">CGMCC 4.7430</strain>
    </source>
</reference>
<dbReference type="RefSeq" id="WP_189139103.1">
    <property type="nucleotide sequence ID" value="NZ_BMNK01000004.1"/>
</dbReference>
<proteinExistence type="predicted"/>
<comment type="caution">
    <text evidence="1">The sequence shown here is derived from an EMBL/GenBank/DDBJ whole genome shotgun (WGS) entry which is preliminary data.</text>
</comment>
<protein>
    <submittedName>
        <fullName evidence="1">Uncharacterized protein</fullName>
    </submittedName>
</protein>
<accession>A0A918A3K1</accession>
<reference evidence="1" key="2">
    <citation type="submission" date="2020-09" db="EMBL/GenBank/DDBJ databases">
        <authorList>
            <person name="Sun Q."/>
            <person name="Zhou Y."/>
        </authorList>
    </citation>
    <scope>NUCLEOTIDE SEQUENCE</scope>
    <source>
        <strain evidence="1">CGMCC 4.7430</strain>
    </source>
</reference>
<sequence length="153" mass="16518">MDTPWWSDDDRFLAAVRQAHAAEREVPESFVAAGKEIFVWHDVDAELAALTYDSAVDEAGAATRGAEHATLRALIFATPELTIELEVGHEALLGQVVPARPGTAYTHLVTGDVVTSVIDESGCFVFRPAPAQAFRLQCRPSTGSNVVTDWIAL</sequence>
<dbReference type="EMBL" id="BMNK01000004">
    <property type="protein sequence ID" value="GGP06271.1"/>
    <property type="molecule type" value="Genomic_DNA"/>
</dbReference>
<organism evidence="1 2">
    <name type="scientific">Nonomuraea glycinis</name>
    <dbReference type="NCBI Taxonomy" id="2047744"/>
    <lineage>
        <taxon>Bacteria</taxon>
        <taxon>Bacillati</taxon>
        <taxon>Actinomycetota</taxon>
        <taxon>Actinomycetes</taxon>
        <taxon>Streptosporangiales</taxon>
        <taxon>Streptosporangiaceae</taxon>
        <taxon>Nonomuraea</taxon>
    </lineage>
</organism>
<dbReference type="Proteomes" id="UP000660745">
    <property type="component" value="Unassembled WGS sequence"/>
</dbReference>
<keyword evidence="2" id="KW-1185">Reference proteome</keyword>